<gene>
    <name evidence="2" type="ORF">NDU88_003456</name>
</gene>
<dbReference type="EMBL" id="JANPWB010000005">
    <property type="protein sequence ID" value="KAJ1186675.1"/>
    <property type="molecule type" value="Genomic_DNA"/>
</dbReference>
<dbReference type="AlphaFoldDB" id="A0AAV7UE37"/>
<feature type="region of interest" description="Disordered" evidence="1">
    <location>
        <begin position="1"/>
        <end position="83"/>
    </location>
</feature>
<protein>
    <submittedName>
        <fullName evidence="2">Uncharacterized protein</fullName>
    </submittedName>
</protein>
<name>A0AAV7UE37_PLEWA</name>
<dbReference type="Proteomes" id="UP001066276">
    <property type="component" value="Chromosome 3_1"/>
</dbReference>
<accession>A0AAV7UE37</accession>
<evidence type="ECO:0000256" key="1">
    <source>
        <dbReference type="SAM" id="MobiDB-lite"/>
    </source>
</evidence>
<feature type="compositionally biased region" description="Basic and acidic residues" evidence="1">
    <location>
        <begin position="50"/>
        <end position="60"/>
    </location>
</feature>
<proteinExistence type="predicted"/>
<organism evidence="2 3">
    <name type="scientific">Pleurodeles waltl</name>
    <name type="common">Iberian ribbed newt</name>
    <dbReference type="NCBI Taxonomy" id="8319"/>
    <lineage>
        <taxon>Eukaryota</taxon>
        <taxon>Metazoa</taxon>
        <taxon>Chordata</taxon>
        <taxon>Craniata</taxon>
        <taxon>Vertebrata</taxon>
        <taxon>Euteleostomi</taxon>
        <taxon>Amphibia</taxon>
        <taxon>Batrachia</taxon>
        <taxon>Caudata</taxon>
        <taxon>Salamandroidea</taxon>
        <taxon>Salamandridae</taxon>
        <taxon>Pleurodelinae</taxon>
        <taxon>Pleurodeles</taxon>
    </lineage>
</organism>
<feature type="compositionally biased region" description="Basic and acidic residues" evidence="1">
    <location>
        <begin position="73"/>
        <end position="83"/>
    </location>
</feature>
<keyword evidence="3" id="KW-1185">Reference proteome</keyword>
<sequence length="83" mass="9076">MAAREDTTLKAGRQRRTREPHNIGTVRSHRNTGAAPGTCVGPEAATRTSGKGDRRKELGQKARPGGDAGATQREYRKDLRYQS</sequence>
<reference evidence="2" key="1">
    <citation type="journal article" date="2022" name="bioRxiv">
        <title>Sequencing and chromosome-scale assembly of the giantPleurodeles waltlgenome.</title>
        <authorList>
            <person name="Brown T."/>
            <person name="Elewa A."/>
            <person name="Iarovenko S."/>
            <person name="Subramanian E."/>
            <person name="Araus A.J."/>
            <person name="Petzold A."/>
            <person name="Susuki M."/>
            <person name="Suzuki K.-i.T."/>
            <person name="Hayashi T."/>
            <person name="Toyoda A."/>
            <person name="Oliveira C."/>
            <person name="Osipova E."/>
            <person name="Leigh N.D."/>
            <person name="Simon A."/>
            <person name="Yun M.H."/>
        </authorList>
    </citation>
    <scope>NUCLEOTIDE SEQUENCE</scope>
    <source>
        <strain evidence="2">20211129_DDA</strain>
        <tissue evidence="2">Liver</tissue>
    </source>
</reference>
<evidence type="ECO:0000313" key="3">
    <source>
        <dbReference type="Proteomes" id="UP001066276"/>
    </source>
</evidence>
<evidence type="ECO:0000313" key="2">
    <source>
        <dbReference type="EMBL" id="KAJ1186675.1"/>
    </source>
</evidence>
<comment type="caution">
    <text evidence="2">The sequence shown here is derived from an EMBL/GenBank/DDBJ whole genome shotgun (WGS) entry which is preliminary data.</text>
</comment>